<organism evidence="3 4">
    <name type="scientific">Actinomadura nitritigenes</name>
    <dbReference type="NCBI Taxonomy" id="134602"/>
    <lineage>
        <taxon>Bacteria</taxon>
        <taxon>Bacillati</taxon>
        <taxon>Actinomycetota</taxon>
        <taxon>Actinomycetes</taxon>
        <taxon>Streptosporangiales</taxon>
        <taxon>Thermomonosporaceae</taxon>
        <taxon>Actinomadura</taxon>
    </lineage>
</organism>
<evidence type="ECO:0000313" key="4">
    <source>
        <dbReference type="Proteomes" id="UP000666915"/>
    </source>
</evidence>
<dbReference type="Gene3D" id="2.60.120.260">
    <property type="entry name" value="Galactose-binding domain-like"/>
    <property type="match status" value="1"/>
</dbReference>
<dbReference type="InterPro" id="IPR005674">
    <property type="entry name" value="CocE/Ser_esterase"/>
</dbReference>
<dbReference type="NCBIfam" id="TIGR00976">
    <property type="entry name" value="CocE_NonD"/>
    <property type="match status" value="1"/>
</dbReference>
<dbReference type="InterPro" id="IPR050585">
    <property type="entry name" value="Xaa-Pro_dipeptidyl-ppase/CocE"/>
</dbReference>
<dbReference type="InterPro" id="IPR008979">
    <property type="entry name" value="Galactose-bd-like_sf"/>
</dbReference>
<dbReference type="PANTHER" id="PTHR43056">
    <property type="entry name" value="PEPTIDASE S9 PROLYL OLIGOPEPTIDASE"/>
    <property type="match status" value="1"/>
</dbReference>
<protein>
    <submittedName>
        <fullName evidence="3">CocE/NonD family hydrolase</fullName>
    </submittedName>
</protein>
<dbReference type="SMART" id="SM00939">
    <property type="entry name" value="PepX_C"/>
    <property type="match status" value="1"/>
</dbReference>
<reference evidence="3 4" key="1">
    <citation type="submission" date="2021-03" db="EMBL/GenBank/DDBJ databases">
        <authorList>
            <person name="Kanchanasin P."/>
            <person name="Saeng-In P."/>
            <person name="Phongsopitanun W."/>
            <person name="Yuki M."/>
            <person name="Kudo T."/>
            <person name="Ohkuma M."/>
            <person name="Tanasupawat S."/>
        </authorList>
    </citation>
    <scope>NUCLEOTIDE SEQUENCE [LARGE SCALE GENOMIC DNA]</scope>
    <source>
        <strain evidence="3 4">L46</strain>
    </source>
</reference>
<name>A0ABS3RBA0_9ACTN</name>
<evidence type="ECO:0000259" key="2">
    <source>
        <dbReference type="SMART" id="SM00939"/>
    </source>
</evidence>
<dbReference type="EMBL" id="JAGEOK010000034">
    <property type="protein sequence ID" value="MBO2443508.1"/>
    <property type="molecule type" value="Genomic_DNA"/>
</dbReference>
<dbReference type="InterPro" id="IPR029058">
    <property type="entry name" value="AB_hydrolase_fold"/>
</dbReference>
<keyword evidence="1 3" id="KW-0378">Hydrolase</keyword>
<dbReference type="Gene3D" id="1.10.3020.10">
    <property type="entry name" value="alpha-amino acid ester hydrolase ( Helical cap domain)"/>
    <property type="match status" value="1"/>
</dbReference>
<accession>A0ABS3RBA0</accession>
<evidence type="ECO:0000313" key="3">
    <source>
        <dbReference type="EMBL" id="MBO2443508.1"/>
    </source>
</evidence>
<sequence>MNERAYTLRRDVDVPMRDGVNLCTDIWLPEGDGPFPVLLQRMPYDKSSSFMAQHIIGLEIVRALDAGFAVVVQDTRGRYASEGVFIPFAYEADDGRDTIAWLLEQDFCDGGVFMYGASYIGATQLLAASVAPKGLRAIAPQLTASDYYESWTYRGGALQLGFVLLWIIESLAPPDLDRRGSAEASRELLAELGKDPWSMMDRLPLRRPDLQALAPYVRDWLDHPARDEFWDAIDPSRAYGRMDVAALHIGGWNDIFLEGTLRNFERLGAEAATDDARRRQYLVVGPWSHGNVSAWQGDGWHGYGAEADLTAMHLEFFSALAEGREPNLPKARIFFTGPDTWHDLPSWPPPATTPTSWTLDAGGRLTRDGTGDPATLTYRSDPANPVPTAGGATFLPGLLVARNSGPRDQSEIEARQDVLVLTSAPLESDLTIAGEVRLHLEAASSAEDCDWTARLTEVDADGRSTGLVDGIVRARYRHGGDPAPLQPGRRESYMLPLGSLAHVVPAGHRLRLQIASSNHPRFDRNPQTMVEPVDATPDDFVVAEQTVFVGDGGTRLLIPVAPNLTTGRRL</sequence>
<dbReference type="Pfam" id="PF08530">
    <property type="entry name" value="PepX_C"/>
    <property type="match status" value="1"/>
</dbReference>
<dbReference type="SUPFAM" id="SSF49785">
    <property type="entry name" value="Galactose-binding domain-like"/>
    <property type="match status" value="1"/>
</dbReference>
<gene>
    <name evidence="3" type="ORF">J4557_38880</name>
</gene>
<dbReference type="PANTHER" id="PTHR43056:SF10">
    <property type="entry name" value="COCE_NOND FAMILY, PUTATIVE (AFU_ORTHOLOGUE AFUA_7G00600)-RELATED"/>
    <property type="match status" value="1"/>
</dbReference>
<keyword evidence="4" id="KW-1185">Reference proteome</keyword>
<dbReference type="SUPFAM" id="SSF53474">
    <property type="entry name" value="alpha/beta-Hydrolases"/>
    <property type="match status" value="1"/>
</dbReference>
<dbReference type="InterPro" id="IPR013736">
    <property type="entry name" value="Xaa-Pro_dipept_C"/>
</dbReference>
<dbReference type="RefSeq" id="WP_208271821.1">
    <property type="nucleotide sequence ID" value="NZ_BAAAGM010000029.1"/>
</dbReference>
<feature type="domain" description="Xaa-Pro dipeptidyl-peptidase C-terminal" evidence="2">
    <location>
        <begin position="314"/>
        <end position="557"/>
    </location>
</feature>
<comment type="caution">
    <text evidence="3">The sequence shown here is derived from an EMBL/GenBank/DDBJ whole genome shotgun (WGS) entry which is preliminary data.</text>
</comment>
<dbReference type="Pfam" id="PF02129">
    <property type="entry name" value="Peptidase_S15"/>
    <property type="match status" value="1"/>
</dbReference>
<dbReference type="GO" id="GO:0016787">
    <property type="term" value="F:hydrolase activity"/>
    <property type="evidence" value="ECO:0007669"/>
    <property type="project" value="UniProtKB-KW"/>
</dbReference>
<proteinExistence type="predicted"/>
<dbReference type="Gene3D" id="3.40.50.1820">
    <property type="entry name" value="alpha/beta hydrolase"/>
    <property type="match status" value="1"/>
</dbReference>
<dbReference type="InterPro" id="IPR000383">
    <property type="entry name" value="Xaa-Pro-like_dom"/>
</dbReference>
<dbReference type="Proteomes" id="UP000666915">
    <property type="component" value="Unassembled WGS sequence"/>
</dbReference>
<evidence type="ECO:0000256" key="1">
    <source>
        <dbReference type="ARBA" id="ARBA00022801"/>
    </source>
</evidence>